<gene>
    <name evidence="1" type="ORF">BCR15_08345</name>
</gene>
<keyword evidence="2" id="KW-1185">Reference proteome</keyword>
<protein>
    <submittedName>
        <fullName evidence="1">Uncharacterized protein</fullName>
    </submittedName>
</protein>
<reference evidence="2" key="1">
    <citation type="submission" date="2016-07" db="EMBL/GenBank/DDBJ databases">
        <authorList>
            <person name="Florea S."/>
            <person name="Webb J.S."/>
            <person name="Jaromczyk J."/>
            <person name="Schardl C.L."/>
        </authorList>
    </citation>
    <scope>NUCLEOTIDE SEQUENCE [LARGE SCALE GENOMIC DNA]</scope>
    <source>
        <strain evidence="2">IPBSL-7</strain>
    </source>
</reference>
<name>A0A1C0AIT4_9ACTN</name>
<organism evidence="1 2">
    <name type="scientific">Tessaracoccus lapidicaptus</name>
    <dbReference type="NCBI Taxonomy" id="1427523"/>
    <lineage>
        <taxon>Bacteria</taxon>
        <taxon>Bacillati</taxon>
        <taxon>Actinomycetota</taxon>
        <taxon>Actinomycetes</taxon>
        <taxon>Propionibacteriales</taxon>
        <taxon>Propionibacteriaceae</taxon>
        <taxon>Tessaracoccus</taxon>
    </lineage>
</organism>
<dbReference type="RefSeq" id="WP_068752390.1">
    <property type="nucleotide sequence ID" value="NZ_MBQD01000024.1"/>
</dbReference>
<evidence type="ECO:0000313" key="1">
    <source>
        <dbReference type="EMBL" id="OCL32042.1"/>
    </source>
</evidence>
<accession>A0A1C0AIT4</accession>
<sequence>MSYPSQRAVAAVVAIADPVVRNTAITACYRDLALAVADLTGRSDVNWLAFGAWASASAGRVIRREGLPLGLDPGASGAVAEGNRTIIADVAPRFVRWLDEVSRAGRPTRTALEVAVADPLFDDAPDLGAAMAAYQSALELRALAAAEELDEEADRAVAELMLLGNVRVAAHEQWIADALIDDAMPLGGLFGRIVTRFVDVVTPDGPLDVCREVPAPSYLGGARFPAVLEHLRQVELCELAARFDHAVAGEVVGSEATTWECYEERMGFIFAFFRAYARDARFFDAPPAPAN</sequence>
<dbReference type="Proteomes" id="UP000093501">
    <property type="component" value="Unassembled WGS sequence"/>
</dbReference>
<dbReference type="AlphaFoldDB" id="A0A1C0AIT4"/>
<evidence type="ECO:0000313" key="2">
    <source>
        <dbReference type="Proteomes" id="UP000093501"/>
    </source>
</evidence>
<dbReference type="EMBL" id="MBQD01000024">
    <property type="protein sequence ID" value="OCL32042.1"/>
    <property type="molecule type" value="Genomic_DNA"/>
</dbReference>
<proteinExistence type="predicted"/>
<comment type="caution">
    <text evidence="1">The sequence shown here is derived from an EMBL/GenBank/DDBJ whole genome shotgun (WGS) entry which is preliminary data.</text>
</comment>